<dbReference type="GO" id="GO:0008270">
    <property type="term" value="F:zinc ion binding"/>
    <property type="evidence" value="ECO:0007669"/>
    <property type="project" value="UniProtKB-KW"/>
</dbReference>
<feature type="domain" description="SWIM-type" evidence="3">
    <location>
        <begin position="55"/>
        <end position="91"/>
    </location>
</feature>
<keyword evidence="1" id="KW-0479">Metal-binding</keyword>
<feature type="region of interest" description="Disordered" evidence="2">
    <location>
        <begin position="110"/>
        <end position="137"/>
    </location>
</feature>
<gene>
    <name evidence="4" type="ORF">DL346_10290</name>
</gene>
<organism evidence="4 5">
    <name type="scientific">Paenibacillus montanisoli</name>
    <dbReference type="NCBI Taxonomy" id="2081970"/>
    <lineage>
        <taxon>Bacteria</taxon>
        <taxon>Bacillati</taxon>
        <taxon>Bacillota</taxon>
        <taxon>Bacilli</taxon>
        <taxon>Bacillales</taxon>
        <taxon>Paenibacillaceae</taxon>
        <taxon>Paenibacillus</taxon>
    </lineage>
</organism>
<protein>
    <submittedName>
        <fullName evidence="4">SWIM zinc finger family protein</fullName>
    </submittedName>
</protein>
<keyword evidence="1" id="KW-0862">Zinc</keyword>
<dbReference type="PROSITE" id="PS50966">
    <property type="entry name" value="ZF_SWIM"/>
    <property type="match status" value="1"/>
</dbReference>
<comment type="caution">
    <text evidence="4">The sequence shown here is derived from an EMBL/GenBank/DDBJ whole genome shotgun (WGS) entry which is preliminary data.</text>
</comment>
<evidence type="ECO:0000256" key="2">
    <source>
        <dbReference type="SAM" id="MobiDB-lite"/>
    </source>
</evidence>
<name>A0A328TZN0_9BACL</name>
<evidence type="ECO:0000259" key="3">
    <source>
        <dbReference type="PROSITE" id="PS50966"/>
    </source>
</evidence>
<dbReference type="InterPro" id="IPR007527">
    <property type="entry name" value="Znf_SWIM"/>
</dbReference>
<accession>A0A328TZN0</accession>
<dbReference type="Pfam" id="PF04434">
    <property type="entry name" value="SWIM"/>
    <property type="match status" value="1"/>
</dbReference>
<evidence type="ECO:0000313" key="5">
    <source>
        <dbReference type="Proteomes" id="UP000249260"/>
    </source>
</evidence>
<dbReference type="Proteomes" id="UP000249260">
    <property type="component" value="Unassembled WGS sequence"/>
</dbReference>
<evidence type="ECO:0000256" key="1">
    <source>
        <dbReference type="PROSITE-ProRule" id="PRU00325"/>
    </source>
</evidence>
<feature type="compositionally biased region" description="Basic and acidic residues" evidence="2">
    <location>
        <begin position="110"/>
        <end position="123"/>
    </location>
</feature>
<evidence type="ECO:0000313" key="4">
    <source>
        <dbReference type="EMBL" id="RAP75820.1"/>
    </source>
</evidence>
<dbReference type="OrthoDB" id="9816340at2"/>
<proteinExistence type="predicted"/>
<keyword evidence="1" id="KW-0863">Zinc-finger</keyword>
<keyword evidence="5" id="KW-1185">Reference proteome</keyword>
<dbReference type="RefSeq" id="WP_112882045.1">
    <property type="nucleotide sequence ID" value="NZ_QLUW01000002.1"/>
</dbReference>
<dbReference type="EMBL" id="QLUW01000002">
    <property type="protein sequence ID" value="RAP75820.1"/>
    <property type="molecule type" value="Genomic_DNA"/>
</dbReference>
<reference evidence="4 5" key="1">
    <citation type="submission" date="2018-06" db="EMBL/GenBank/DDBJ databases">
        <title>Paenibacillus montanisoli sp. nov., isolated from mountain area soil.</title>
        <authorList>
            <person name="Wu M."/>
        </authorList>
    </citation>
    <scope>NUCLEOTIDE SEQUENCE [LARGE SCALE GENOMIC DNA]</scope>
    <source>
        <strain evidence="4 5">RA17</strain>
    </source>
</reference>
<dbReference type="AlphaFoldDB" id="A0A328TZN0"/>
<sequence length="483" mass="53741">MIAITEVYIDSLAPNAGAMKNGRDLVKKNSFALLCVTDDGTLLFGDCKGSGSEPYRCSVDFVQEDNPVFRCSCPSRQFPCKHTLGILYAYALGKTFVKAELPQDIADKREKAEKREEKKKEAAAAEANGEGTKPKRKVNKSALIKKMTAQLEGLSLLEKLILQLVHNGLGSLDKKTIQLVEDQAKQLGNYYIPGAQASLRELVLVLQAEADKEKIHAIAIQQLIGLHALVKKGRSYLEQRASDPDLPMDTESALEEQLGHAWQLAELKELGRVKPETELLQLSFLSYIDQARGEYVDAGWWADLRDGAIYVTRNLRPFRAAKSMKEEDTVHGVAGCEELFVYPGDLNARVRWERGRYREVAESDFAQVRTLANGSFTDVLKRVKNSIKNPLSDKNPVMLVAFQAIERIGDTFVLKDAQGKQLVVVANILPAPQPVQTMIPLLQSDDLNDQAALVMFEHDMESGRLAVQLLSIITGSRMIRLLY</sequence>